<organism evidence="1 2">
    <name type="scientific">Puccinia coronata f. sp. avenae</name>
    <dbReference type="NCBI Taxonomy" id="200324"/>
    <lineage>
        <taxon>Eukaryota</taxon>
        <taxon>Fungi</taxon>
        <taxon>Dikarya</taxon>
        <taxon>Basidiomycota</taxon>
        <taxon>Pucciniomycotina</taxon>
        <taxon>Pucciniomycetes</taxon>
        <taxon>Pucciniales</taxon>
        <taxon>Pucciniaceae</taxon>
        <taxon>Puccinia</taxon>
    </lineage>
</organism>
<accession>A0A2N5UA31</accession>
<evidence type="ECO:0000313" key="2">
    <source>
        <dbReference type="Proteomes" id="UP000235392"/>
    </source>
</evidence>
<evidence type="ECO:0000313" key="1">
    <source>
        <dbReference type="EMBL" id="PLW34594.1"/>
    </source>
</evidence>
<gene>
    <name evidence="1" type="ORF">PCASD_19245</name>
</gene>
<protein>
    <submittedName>
        <fullName evidence="1">Uncharacterized protein</fullName>
    </submittedName>
</protein>
<name>A0A2N5UA31_9BASI</name>
<dbReference type="AlphaFoldDB" id="A0A2N5UA31"/>
<comment type="caution">
    <text evidence="1">The sequence shown here is derived from an EMBL/GenBank/DDBJ whole genome shotgun (WGS) entry which is preliminary data.</text>
</comment>
<dbReference type="EMBL" id="PGCI01000194">
    <property type="protein sequence ID" value="PLW34594.1"/>
    <property type="molecule type" value="Genomic_DNA"/>
</dbReference>
<proteinExistence type="predicted"/>
<reference evidence="1 2" key="1">
    <citation type="submission" date="2017-11" db="EMBL/GenBank/DDBJ databases">
        <title>De novo assembly and phasing of dikaryotic genomes from two isolates of Puccinia coronata f. sp. avenae, the causal agent of oat crown rust.</title>
        <authorList>
            <person name="Miller M.E."/>
            <person name="Zhang Y."/>
            <person name="Omidvar V."/>
            <person name="Sperschneider J."/>
            <person name="Schwessinger B."/>
            <person name="Raley C."/>
            <person name="Palmer J.M."/>
            <person name="Garnica D."/>
            <person name="Upadhyaya N."/>
            <person name="Rathjen J."/>
            <person name="Taylor J.M."/>
            <person name="Park R.F."/>
            <person name="Dodds P.N."/>
            <person name="Hirsch C.D."/>
            <person name="Kianian S.F."/>
            <person name="Figueroa M."/>
        </authorList>
    </citation>
    <scope>NUCLEOTIDE SEQUENCE [LARGE SCALE GENOMIC DNA]</scope>
    <source>
        <strain evidence="1">12SD80</strain>
    </source>
</reference>
<dbReference type="Proteomes" id="UP000235392">
    <property type="component" value="Unassembled WGS sequence"/>
</dbReference>
<sequence length="146" mass="15757">MCYLVLVTNVAFASAKTAKPCFFNNVVANNAANDRKSNQSEPSGQLVEQVWLQSNPPSLAAVCFAAKRTAAFTGYCLFCGKTDSSLYRLLSVSRKNGQQPLQATVRFAAKRSAAFTGYCPFRGKTDSSLYRLLSDSPQIGQVVGAL</sequence>